<organism evidence="1 2">
    <name type="scientific">Bacillus benzoevorans</name>
    <dbReference type="NCBI Taxonomy" id="1456"/>
    <lineage>
        <taxon>Bacteria</taxon>
        <taxon>Bacillati</taxon>
        <taxon>Bacillota</taxon>
        <taxon>Bacilli</taxon>
        <taxon>Bacillales</taxon>
        <taxon>Bacillaceae</taxon>
        <taxon>Bacillus</taxon>
    </lineage>
</organism>
<dbReference type="Proteomes" id="UP000531594">
    <property type="component" value="Unassembled WGS sequence"/>
</dbReference>
<gene>
    <name evidence="1" type="ORF">HNR53_000079</name>
</gene>
<dbReference type="AlphaFoldDB" id="A0A7X0HMU9"/>
<comment type="caution">
    <text evidence="1">The sequence shown here is derived from an EMBL/GenBank/DDBJ whole genome shotgun (WGS) entry which is preliminary data.</text>
</comment>
<dbReference type="InterPro" id="IPR058600">
    <property type="entry name" value="YhjD-like"/>
</dbReference>
<evidence type="ECO:0008006" key="3">
    <source>
        <dbReference type="Google" id="ProtNLM"/>
    </source>
</evidence>
<keyword evidence="2" id="KW-1185">Reference proteome</keyword>
<name>A0A7X0HMU9_9BACI</name>
<protein>
    <recommendedName>
        <fullName evidence="3">YhjD</fullName>
    </recommendedName>
</protein>
<dbReference type="EMBL" id="JACHGK010000001">
    <property type="protein sequence ID" value="MBB6443491.1"/>
    <property type="molecule type" value="Genomic_DNA"/>
</dbReference>
<evidence type="ECO:0000313" key="1">
    <source>
        <dbReference type="EMBL" id="MBB6443491.1"/>
    </source>
</evidence>
<accession>A0A7X0HMU9</accession>
<sequence length="126" mass="15478">MTRIPENDRDLMEKAIYLPMVLTILNRDLTVIHKSPFKLKQPYLDLIEEMMKVIQKELKDVKQYMWKEKLKVQQVSHDDAFTGFLFFYKGYEEQHNYFNPRIRNKVQELLSFYMYKRYTLQNKSIE</sequence>
<dbReference type="Pfam" id="PF26325">
    <property type="entry name" value="YhjD"/>
    <property type="match status" value="1"/>
</dbReference>
<proteinExistence type="predicted"/>
<evidence type="ECO:0000313" key="2">
    <source>
        <dbReference type="Proteomes" id="UP000531594"/>
    </source>
</evidence>
<dbReference type="RefSeq" id="WP_184521433.1">
    <property type="nucleotide sequence ID" value="NZ_JACHGK010000001.1"/>
</dbReference>
<reference evidence="1 2" key="1">
    <citation type="submission" date="2020-08" db="EMBL/GenBank/DDBJ databases">
        <title>Genomic Encyclopedia of Type Strains, Phase IV (KMG-IV): sequencing the most valuable type-strain genomes for metagenomic binning, comparative biology and taxonomic classification.</title>
        <authorList>
            <person name="Goeker M."/>
        </authorList>
    </citation>
    <scope>NUCLEOTIDE SEQUENCE [LARGE SCALE GENOMIC DNA]</scope>
    <source>
        <strain evidence="1 2">DSM 5391</strain>
    </source>
</reference>